<comment type="caution">
    <text evidence="2">The sequence shown here is derived from an EMBL/GenBank/DDBJ whole genome shotgun (WGS) entry which is preliminary data.</text>
</comment>
<evidence type="ECO:0000256" key="1">
    <source>
        <dbReference type="SAM" id="MobiDB-lite"/>
    </source>
</evidence>
<dbReference type="EMBL" id="QVLV01000008">
    <property type="protein sequence ID" value="RGE59822.1"/>
    <property type="molecule type" value="Genomic_DNA"/>
</dbReference>
<dbReference type="PANTHER" id="PTHR40056">
    <property type="entry name" value="HYPOTHETICAL CYTOSOLIC PROTEIN"/>
    <property type="match status" value="1"/>
</dbReference>
<dbReference type="OrthoDB" id="3191472at2"/>
<dbReference type="GeneID" id="97987872"/>
<protein>
    <submittedName>
        <fullName evidence="2">DUF1836 domain-containing protein</fullName>
    </submittedName>
</protein>
<dbReference type="Proteomes" id="UP000261166">
    <property type="component" value="Unassembled WGS sequence"/>
</dbReference>
<dbReference type="EMBL" id="QVLU01000010">
    <property type="protein sequence ID" value="RGE71402.1"/>
    <property type="molecule type" value="Genomic_DNA"/>
</dbReference>
<evidence type="ECO:0000313" key="5">
    <source>
        <dbReference type="Proteomes" id="UP000261166"/>
    </source>
</evidence>
<dbReference type="InterPro" id="IPR014975">
    <property type="entry name" value="DUF1836"/>
</dbReference>
<dbReference type="AlphaFoldDB" id="A0A3E3I428"/>
<reference evidence="2 5" key="1">
    <citation type="submission" date="2018-08" db="EMBL/GenBank/DDBJ databases">
        <title>A genome reference for cultivated species of the human gut microbiota.</title>
        <authorList>
            <person name="Zou Y."/>
            <person name="Xue W."/>
            <person name="Luo G."/>
        </authorList>
    </citation>
    <scope>NUCLEOTIDE SEQUENCE [LARGE SCALE GENOMIC DNA]</scope>
    <source>
        <strain evidence="3 5">AF26-4BH</strain>
        <strain evidence="2">TF05-5AC</strain>
    </source>
</reference>
<evidence type="ECO:0000313" key="3">
    <source>
        <dbReference type="EMBL" id="RGE71402.1"/>
    </source>
</evidence>
<evidence type="ECO:0000313" key="2">
    <source>
        <dbReference type="EMBL" id="RGE59822.1"/>
    </source>
</evidence>
<accession>A0A3E3I428</accession>
<proteinExistence type="predicted"/>
<dbReference type="Pfam" id="PF08876">
    <property type="entry name" value="DUF1836"/>
    <property type="match status" value="1"/>
</dbReference>
<gene>
    <name evidence="3" type="ORF">DWY69_12375</name>
    <name evidence="2" type="ORF">DXC51_13575</name>
</gene>
<dbReference type="RefSeq" id="WP_021634990.1">
    <property type="nucleotide sequence ID" value="NZ_CANNOQ010000149.1"/>
</dbReference>
<name>A0A3E3I428_9FIRM</name>
<evidence type="ECO:0000313" key="4">
    <source>
        <dbReference type="Proteomes" id="UP000260812"/>
    </source>
</evidence>
<organism evidence="2 4">
    <name type="scientific">Eisenbergiella massiliensis</name>
    <dbReference type="NCBI Taxonomy" id="1720294"/>
    <lineage>
        <taxon>Bacteria</taxon>
        <taxon>Bacillati</taxon>
        <taxon>Bacillota</taxon>
        <taxon>Clostridia</taxon>
        <taxon>Lachnospirales</taxon>
        <taxon>Lachnospiraceae</taxon>
        <taxon>Eisenbergiella</taxon>
    </lineage>
</organism>
<dbReference type="Proteomes" id="UP000260812">
    <property type="component" value="Unassembled WGS sequence"/>
</dbReference>
<feature type="region of interest" description="Disordered" evidence="1">
    <location>
        <begin position="200"/>
        <end position="223"/>
    </location>
</feature>
<sequence>MTISTEDLLNSILKSLDRIDYVKPEDIPNIDLYMDQVTTLMDSKLKNSTRNPDGDKILTKTMINNYAKNNLLPPPVKKKYSKEHVLILIFIYYYKGVMSINDIQTILQPITERYFKGQSDLTLEDIYNEVFSLEREEVEVLKKDLVEKFTKAGQTFKETEEEERKFLQLFSFVCMLSFDVYVKKLLIEKLLDAYSAELAPKGKKGQPKNARETAENGPSGNNA</sequence>
<dbReference type="PANTHER" id="PTHR40056:SF1">
    <property type="entry name" value="DUF1836 DOMAIN-CONTAINING PROTEIN"/>
    <property type="match status" value="1"/>
</dbReference>
<keyword evidence="4" id="KW-1185">Reference proteome</keyword>